<dbReference type="RefSeq" id="WP_163606842.1">
    <property type="nucleotide sequence ID" value="NZ_JAABOO010000002.1"/>
</dbReference>
<evidence type="ECO:0000313" key="1">
    <source>
        <dbReference type="EMBL" id="NER13734.1"/>
    </source>
</evidence>
<organism evidence="1 2">
    <name type="scientific">Leptobacterium flavescens</name>
    <dbReference type="NCBI Taxonomy" id="472055"/>
    <lineage>
        <taxon>Bacteria</taxon>
        <taxon>Pseudomonadati</taxon>
        <taxon>Bacteroidota</taxon>
        <taxon>Flavobacteriia</taxon>
        <taxon>Flavobacteriales</taxon>
        <taxon>Flavobacteriaceae</taxon>
        <taxon>Leptobacterium</taxon>
    </lineage>
</organism>
<dbReference type="NCBIfam" id="TIGR02453">
    <property type="entry name" value="TIGR02453 family protein"/>
    <property type="match status" value="1"/>
</dbReference>
<gene>
    <name evidence="1" type="ORF">GWK08_09810</name>
</gene>
<dbReference type="PANTHER" id="PTHR36452">
    <property type="entry name" value="CHROMOSOME 12, WHOLE GENOME SHOTGUN SEQUENCE"/>
    <property type="match status" value="1"/>
</dbReference>
<dbReference type="Proteomes" id="UP000468581">
    <property type="component" value="Unassembled WGS sequence"/>
</dbReference>
<dbReference type="InterPro" id="IPR015996">
    <property type="entry name" value="UCP028451"/>
</dbReference>
<dbReference type="PIRSF" id="PIRSF028451">
    <property type="entry name" value="UCP028451"/>
    <property type="match status" value="1"/>
</dbReference>
<dbReference type="EMBL" id="JAABOO010000002">
    <property type="protein sequence ID" value="NER13734.1"/>
    <property type="molecule type" value="Genomic_DNA"/>
</dbReference>
<proteinExistence type="predicted"/>
<dbReference type="PANTHER" id="PTHR36452:SF1">
    <property type="entry name" value="DUF2461 DOMAIN-CONTAINING PROTEIN"/>
    <property type="match status" value="1"/>
</dbReference>
<protein>
    <submittedName>
        <fullName evidence="1">TIGR02453 family protein</fullName>
    </submittedName>
</protein>
<comment type="caution">
    <text evidence="1">The sequence shown here is derived from an EMBL/GenBank/DDBJ whole genome shotgun (WGS) entry which is preliminary data.</text>
</comment>
<keyword evidence="2" id="KW-1185">Reference proteome</keyword>
<name>A0A6P0UKI1_9FLAO</name>
<sequence>MSATISKSVFEFFSKLEKNNNRDWFNDHKKEFKAIEADVKAFCAELMEQMQKHDEIDKMKMFRIYRDVRFSKDKTPYKTHFAASYGRNKPKLRGGYYLRLKEGESFIATGFWDPNKEDLLRIRKEFEMDDSEIRDILNDKTFKSTWGELSGEEVKSAPKGFNKEHKAIDLIKKKQFIFVRNFTDKEVLAPDFLDKVNESFRIIRPYFDFMSDVLTTDLNGVSLID</sequence>
<accession>A0A6P0UKI1</accession>
<reference evidence="1 2" key="1">
    <citation type="submission" date="2020-01" db="EMBL/GenBank/DDBJ databases">
        <title>Leptobacterium flavescens.</title>
        <authorList>
            <person name="Wang G."/>
        </authorList>
    </citation>
    <scope>NUCLEOTIDE SEQUENCE [LARGE SCALE GENOMIC DNA]</scope>
    <source>
        <strain evidence="1 2">KCTC 22160</strain>
    </source>
</reference>
<dbReference type="InterPro" id="IPR012808">
    <property type="entry name" value="CHP02453"/>
</dbReference>
<dbReference type="AlphaFoldDB" id="A0A6P0UKI1"/>
<evidence type="ECO:0000313" key="2">
    <source>
        <dbReference type="Proteomes" id="UP000468581"/>
    </source>
</evidence>
<dbReference type="Pfam" id="PF09365">
    <property type="entry name" value="DUF2461"/>
    <property type="match status" value="1"/>
</dbReference>